<dbReference type="SUPFAM" id="SSF56219">
    <property type="entry name" value="DNase I-like"/>
    <property type="match status" value="1"/>
</dbReference>
<protein>
    <recommendedName>
        <fullName evidence="1">Endonuclease/exonuclease/phosphatase domain-containing protein</fullName>
    </recommendedName>
</protein>
<evidence type="ECO:0000313" key="3">
    <source>
        <dbReference type="Proteomes" id="UP001454036"/>
    </source>
</evidence>
<dbReference type="GO" id="GO:0003824">
    <property type="term" value="F:catalytic activity"/>
    <property type="evidence" value="ECO:0007669"/>
    <property type="project" value="InterPro"/>
</dbReference>
<proteinExistence type="predicted"/>
<gene>
    <name evidence="2" type="ORF">LIER_41706</name>
</gene>
<dbReference type="PANTHER" id="PTHR33710:SF71">
    <property type="entry name" value="ENDONUCLEASE_EXONUCLEASE_PHOSPHATASE DOMAIN-CONTAINING PROTEIN"/>
    <property type="match status" value="1"/>
</dbReference>
<feature type="domain" description="Endonuclease/exonuclease/phosphatase" evidence="1">
    <location>
        <begin position="9"/>
        <end position="158"/>
    </location>
</feature>
<dbReference type="PANTHER" id="PTHR33710">
    <property type="entry name" value="BNAC02G09200D PROTEIN"/>
    <property type="match status" value="1"/>
</dbReference>
<comment type="caution">
    <text evidence="2">The sequence shown here is derived from an EMBL/GenBank/DDBJ whole genome shotgun (WGS) entry which is preliminary data.</text>
</comment>
<dbReference type="Proteomes" id="UP001454036">
    <property type="component" value="Unassembled WGS sequence"/>
</dbReference>
<dbReference type="EMBL" id="BAABME010026701">
    <property type="protein sequence ID" value="GAA0174344.1"/>
    <property type="molecule type" value="Genomic_DNA"/>
</dbReference>
<name>A0AAV3RD50_LITER</name>
<accession>A0AAV3RD50</accession>
<evidence type="ECO:0000259" key="1">
    <source>
        <dbReference type="Pfam" id="PF03372"/>
    </source>
</evidence>
<dbReference type="AlphaFoldDB" id="A0AAV3RD50"/>
<keyword evidence="3" id="KW-1185">Reference proteome</keyword>
<dbReference type="Pfam" id="PF03372">
    <property type="entry name" value="Exo_endo_phos"/>
    <property type="match status" value="1"/>
</dbReference>
<sequence>MGNGLIVEARGRRGGLALLWLRDVLVEVKSFSSHHIEAIIEGRWRLVGFYGHHEVKNRRLSWALLRFLGTRLDMPTVYVGDFNKVLSRMETQGGRLRPLVQMKGLQKVVDELGPVNLGFSGYRFTWSNNMVHPHTIKARLDRGLASTSWVELFTKVGVKHISCNRSDHSPVVL</sequence>
<dbReference type="InterPro" id="IPR036691">
    <property type="entry name" value="Endo/exonu/phosph_ase_sf"/>
</dbReference>
<reference evidence="2 3" key="1">
    <citation type="submission" date="2024-01" db="EMBL/GenBank/DDBJ databases">
        <title>The complete chloroplast genome sequence of Lithospermum erythrorhizon: insights into the phylogenetic relationship among Boraginaceae species and the maternal lineages of purple gromwells.</title>
        <authorList>
            <person name="Okada T."/>
            <person name="Watanabe K."/>
        </authorList>
    </citation>
    <scope>NUCLEOTIDE SEQUENCE [LARGE SCALE GENOMIC DNA]</scope>
</reference>
<dbReference type="InterPro" id="IPR005135">
    <property type="entry name" value="Endo/exonuclease/phosphatase"/>
</dbReference>
<evidence type="ECO:0000313" key="2">
    <source>
        <dbReference type="EMBL" id="GAA0174344.1"/>
    </source>
</evidence>
<dbReference type="Gene3D" id="3.60.10.10">
    <property type="entry name" value="Endonuclease/exonuclease/phosphatase"/>
    <property type="match status" value="1"/>
</dbReference>
<organism evidence="2 3">
    <name type="scientific">Lithospermum erythrorhizon</name>
    <name type="common">Purple gromwell</name>
    <name type="synonym">Lithospermum officinale var. erythrorhizon</name>
    <dbReference type="NCBI Taxonomy" id="34254"/>
    <lineage>
        <taxon>Eukaryota</taxon>
        <taxon>Viridiplantae</taxon>
        <taxon>Streptophyta</taxon>
        <taxon>Embryophyta</taxon>
        <taxon>Tracheophyta</taxon>
        <taxon>Spermatophyta</taxon>
        <taxon>Magnoliopsida</taxon>
        <taxon>eudicotyledons</taxon>
        <taxon>Gunneridae</taxon>
        <taxon>Pentapetalae</taxon>
        <taxon>asterids</taxon>
        <taxon>lamiids</taxon>
        <taxon>Boraginales</taxon>
        <taxon>Boraginaceae</taxon>
        <taxon>Boraginoideae</taxon>
        <taxon>Lithospermeae</taxon>
        <taxon>Lithospermum</taxon>
    </lineage>
</organism>